<dbReference type="Proteomes" id="UP001461163">
    <property type="component" value="Unassembled WGS sequence"/>
</dbReference>
<keyword evidence="1" id="KW-0812">Transmembrane</keyword>
<name>A0ABU9SY00_9ALTE</name>
<sequence>MNYTELKQRFGPYQFYALSLVILLLTGYLAFSFGYKLSDEQQTLLNQLKNSSESLRLENADLSRQVNVMSVELDIATTTQRKLAEETELALAREVSLRKELGFYQQVMAPELSATGLAIDGFAVEKTLSENYYRLKLVLLQQDKIKATLNGTVQLMIHGSENGHPKSYSLTSLNDQGPLAFRFKYFQMLEQEFTLPTDFLAEKVVITADVYKYKRKLGELNKTFDWSLSTSE</sequence>
<keyword evidence="3" id="KW-1185">Reference proteome</keyword>
<keyword evidence="1" id="KW-0472">Membrane</keyword>
<evidence type="ECO:0000313" key="2">
    <source>
        <dbReference type="EMBL" id="MEM5498745.1"/>
    </source>
</evidence>
<accession>A0ABU9SY00</accession>
<dbReference type="RefSeq" id="WP_342882189.1">
    <property type="nucleotide sequence ID" value="NZ_JBBMQS010000009.1"/>
</dbReference>
<feature type="transmembrane region" description="Helical" evidence="1">
    <location>
        <begin position="15"/>
        <end position="35"/>
    </location>
</feature>
<proteinExistence type="predicted"/>
<comment type="caution">
    <text evidence="2">The sequence shown here is derived from an EMBL/GenBank/DDBJ whole genome shotgun (WGS) entry which is preliminary data.</text>
</comment>
<evidence type="ECO:0000256" key="1">
    <source>
        <dbReference type="SAM" id="Phobius"/>
    </source>
</evidence>
<organism evidence="2 3">
    <name type="scientific">Paraglaciecola mesophila</name>
    <dbReference type="NCBI Taxonomy" id="197222"/>
    <lineage>
        <taxon>Bacteria</taxon>
        <taxon>Pseudomonadati</taxon>
        <taxon>Pseudomonadota</taxon>
        <taxon>Gammaproteobacteria</taxon>
        <taxon>Alteromonadales</taxon>
        <taxon>Alteromonadaceae</taxon>
        <taxon>Paraglaciecola</taxon>
    </lineage>
</organism>
<evidence type="ECO:0000313" key="3">
    <source>
        <dbReference type="Proteomes" id="UP001461163"/>
    </source>
</evidence>
<dbReference type="InterPro" id="IPR046703">
    <property type="entry name" value="DUF6776"/>
</dbReference>
<protein>
    <submittedName>
        <fullName evidence="2">DUF6776 family protein</fullName>
    </submittedName>
</protein>
<dbReference type="Pfam" id="PF20567">
    <property type="entry name" value="DUF6776"/>
    <property type="match status" value="1"/>
</dbReference>
<dbReference type="EMBL" id="JBBMQS010000009">
    <property type="protein sequence ID" value="MEM5498745.1"/>
    <property type="molecule type" value="Genomic_DNA"/>
</dbReference>
<reference evidence="2 3" key="1">
    <citation type="submission" date="2024-03" db="EMBL/GenBank/DDBJ databases">
        <title>Community enrichment and isolation of bacterial strains for fucoidan degradation.</title>
        <authorList>
            <person name="Sichert A."/>
        </authorList>
    </citation>
    <scope>NUCLEOTIDE SEQUENCE [LARGE SCALE GENOMIC DNA]</scope>
    <source>
        <strain evidence="2 3">AS12</strain>
    </source>
</reference>
<keyword evidence="1" id="KW-1133">Transmembrane helix</keyword>
<gene>
    <name evidence="2" type="ORF">WNY77_15155</name>
</gene>